<dbReference type="GO" id="GO:0016616">
    <property type="term" value="F:oxidoreductase activity, acting on the CH-OH group of donors, NAD or NADP as acceptor"/>
    <property type="evidence" value="ECO:0007669"/>
    <property type="project" value="TreeGrafter"/>
</dbReference>
<gene>
    <name evidence="4" type="ORF">A1O9_12464</name>
</gene>
<dbReference type="GeneID" id="25287358"/>
<organism evidence="4 5">
    <name type="scientific">Exophiala aquamarina CBS 119918</name>
    <dbReference type="NCBI Taxonomy" id="1182545"/>
    <lineage>
        <taxon>Eukaryota</taxon>
        <taxon>Fungi</taxon>
        <taxon>Dikarya</taxon>
        <taxon>Ascomycota</taxon>
        <taxon>Pezizomycotina</taxon>
        <taxon>Eurotiomycetes</taxon>
        <taxon>Chaetothyriomycetidae</taxon>
        <taxon>Chaetothyriales</taxon>
        <taxon>Herpotrichiellaceae</taxon>
        <taxon>Exophiala</taxon>
    </lineage>
</organism>
<sequence>MGDKRHDVSVEKLLLTGTTGYIGFKTLLIALERGYWVRLIVRKESNLNDLRAKHELVAKASEQKRLEFVVISDFTDAVSIERALQGITAIIHLASPLAKADSDFEKNIVDPAVLMVNTILESAAKVLTVQRVVITSSCVTLIPFEWNFNPDSETLYTAQNLNSNPTKPYTNAMEAYWASKALARIATRDFTANQKPHFDYVNLLPSVVIGPDERIPIDGHVDELLSGARAAVLAPALTSDLNSAFPYVGVPVHVADVARAHVDAVNANLIPGDTEYILSSDTPEGVEWDRDVSNAAQKYFAAEVSNGVLPLKGALQTIKWRIDAMSTEEAFGWKFTSFEETARQLIAQYIQLKGNQTVGSKGK</sequence>
<dbReference type="HOGENOM" id="CLU_007383_9_2_1"/>
<dbReference type="InterPro" id="IPR050425">
    <property type="entry name" value="NAD(P)_dehydrat-like"/>
</dbReference>
<evidence type="ECO:0000256" key="2">
    <source>
        <dbReference type="ARBA" id="ARBA00023445"/>
    </source>
</evidence>
<reference evidence="4 5" key="1">
    <citation type="submission" date="2013-03" db="EMBL/GenBank/DDBJ databases">
        <title>The Genome Sequence of Exophiala aquamarina CBS 119918.</title>
        <authorList>
            <consortium name="The Broad Institute Genomics Platform"/>
            <person name="Cuomo C."/>
            <person name="de Hoog S."/>
            <person name="Gorbushina A."/>
            <person name="Walker B."/>
            <person name="Young S.K."/>
            <person name="Zeng Q."/>
            <person name="Gargeya S."/>
            <person name="Fitzgerald M."/>
            <person name="Haas B."/>
            <person name="Abouelleil A."/>
            <person name="Allen A.W."/>
            <person name="Alvarado L."/>
            <person name="Arachchi H.M."/>
            <person name="Berlin A.M."/>
            <person name="Chapman S.B."/>
            <person name="Gainer-Dewar J."/>
            <person name="Goldberg J."/>
            <person name="Griggs A."/>
            <person name="Gujja S."/>
            <person name="Hansen M."/>
            <person name="Howarth C."/>
            <person name="Imamovic A."/>
            <person name="Ireland A."/>
            <person name="Larimer J."/>
            <person name="McCowan C."/>
            <person name="Murphy C."/>
            <person name="Pearson M."/>
            <person name="Poon T.W."/>
            <person name="Priest M."/>
            <person name="Roberts A."/>
            <person name="Saif S."/>
            <person name="Shea T."/>
            <person name="Sisk P."/>
            <person name="Sykes S."/>
            <person name="Wortman J."/>
            <person name="Nusbaum C."/>
            <person name="Birren B."/>
        </authorList>
    </citation>
    <scope>NUCLEOTIDE SEQUENCE [LARGE SCALE GENOMIC DNA]</scope>
    <source>
        <strain evidence="4 5">CBS 119918</strain>
    </source>
</reference>
<dbReference type="Pfam" id="PF01370">
    <property type="entry name" value="Epimerase"/>
    <property type="match status" value="1"/>
</dbReference>
<dbReference type="VEuPathDB" id="FungiDB:A1O9_12464"/>
<evidence type="ECO:0000259" key="3">
    <source>
        <dbReference type="Pfam" id="PF01370"/>
    </source>
</evidence>
<feature type="domain" description="NAD-dependent epimerase/dehydratase" evidence="3">
    <location>
        <begin position="14"/>
        <end position="267"/>
    </location>
</feature>
<dbReference type="Gene3D" id="3.40.50.720">
    <property type="entry name" value="NAD(P)-binding Rossmann-like Domain"/>
    <property type="match status" value="1"/>
</dbReference>
<dbReference type="RefSeq" id="XP_013254137.1">
    <property type="nucleotide sequence ID" value="XM_013398683.1"/>
</dbReference>
<protein>
    <recommendedName>
        <fullName evidence="3">NAD-dependent epimerase/dehydratase domain-containing protein</fullName>
    </recommendedName>
</protein>
<comment type="caution">
    <text evidence="4">The sequence shown here is derived from an EMBL/GenBank/DDBJ whole genome shotgun (WGS) entry which is preliminary data.</text>
</comment>
<keyword evidence="1" id="KW-0560">Oxidoreductase</keyword>
<dbReference type="PANTHER" id="PTHR10366:SF564">
    <property type="entry name" value="STEROL-4-ALPHA-CARBOXYLATE 3-DEHYDROGENASE, DECARBOXYLATING"/>
    <property type="match status" value="1"/>
</dbReference>
<proteinExistence type="inferred from homology"/>
<dbReference type="OrthoDB" id="2735536at2759"/>
<dbReference type="SUPFAM" id="SSF51735">
    <property type="entry name" value="NAD(P)-binding Rossmann-fold domains"/>
    <property type="match status" value="1"/>
</dbReference>
<evidence type="ECO:0000256" key="1">
    <source>
        <dbReference type="ARBA" id="ARBA00023002"/>
    </source>
</evidence>
<dbReference type="InterPro" id="IPR036291">
    <property type="entry name" value="NAD(P)-bd_dom_sf"/>
</dbReference>
<accession>A0A072NVW7</accession>
<dbReference type="PANTHER" id="PTHR10366">
    <property type="entry name" value="NAD DEPENDENT EPIMERASE/DEHYDRATASE"/>
    <property type="match status" value="1"/>
</dbReference>
<dbReference type="Proteomes" id="UP000027920">
    <property type="component" value="Unassembled WGS sequence"/>
</dbReference>
<dbReference type="EMBL" id="AMGV01000023">
    <property type="protein sequence ID" value="KEF51547.1"/>
    <property type="molecule type" value="Genomic_DNA"/>
</dbReference>
<dbReference type="InterPro" id="IPR001509">
    <property type="entry name" value="Epimerase_deHydtase"/>
</dbReference>
<dbReference type="STRING" id="1182545.A0A072NVW7"/>
<evidence type="ECO:0000313" key="4">
    <source>
        <dbReference type="EMBL" id="KEF51547.1"/>
    </source>
</evidence>
<name>A0A072NVW7_9EURO</name>
<keyword evidence="5" id="KW-1185">Reference proteome</keyword>
<evidence type="ECO:0000313" key="5">
    <source>
        <dbReference type="Proteomes" id="UP000027920"/>
    </source>
</evidence>
<comment type="similarity">
    <text evidence="2">Belongs to the NAD(P)-dependent epimerase/dehydratase family. Dihydroflavonol-4-reductase subfamily.</text>
</comment>
<dbReference type="AlphaFoldDB" id="A0A072NVW7"/>